<accession>A0A0K2QR22</accession>
<sequence>MFKNILKKITFATRVNKLFAKYAELKAAKEAARTSGISLGGFMAVSKKIDHRLLRIERALYRVGKIDTLTFQAAV</sequence>
<dbReference type="Proteomes" id="UP000202583">
    <property type="component" value="Segment"/>
</dbReference>
<reference evidence="1 2" key="1">
    <citation type="submission" date="2015-07" db="EMBL/GenBank/DDBJ databases">
        <title>Two Asian jumbo phage RSL2 and RSF1 infecting the phytopathogen Ralstonia solanacearum share common features related to the phi-KZ-like phages.</title>
        <authorList>
            <person name="Kawasaki T."/>
            <person name="Fujie M."/>
            <person name="Chatchawankanphanich O."/>
            <person name="Ogata H."/>
            <person name="Yamada T."/>
        </authorList>
    </citation>
    <scope>NUCLEOTIDE SEQUENCE [LARGE SCALE GENOMIC DNA]</scope>
    <source>
        <strain evidence="1 2">RSF1</strain>
    </source>
</reference>
<protein>
    <submittedName>
        <fullName evidence="1">Uncharacterized protein</fullName>
    </submittedName>
</protein>
<evidence type="ECO:0000313" key="1">
    <source>
        <dbReference type="EMBL" id="BAS05003.1"/>
    </source>
</evidence>
<dbReference type="OrthoDB" id="39445at10239"/>
<keyword evidence="2" id="KW-1185">Reference proteome</keyword>
<dbReference type="KEGG" id="vg:26634672"/>
<proteinExistence type="predicted"/>
<organism evidence="1 2">
    <name type="scientific">Ralstonia phage RSF1</name>
    <dbReference type="NCBI Taxonomy" id="1689679"/>
    <lineage>
        <taxon>Viruses</taxon>
        <taxon>Duplodnaviria</taxon>
        <taxon>Heunggongvirae</taxon>
        <taxon>Uroviricota</taxon>
        <taxon>Caudoviricetes</taxon>
        <taxon>Chimalliviridae</taxon>
        <taxon>Chiangmaivirus</taxon>
        <taxon>Chiangmaivirus RSF1</taxon>
    </lineage>
</organism>
<dbReference type="EMBL" id="AP014927">
    <property type="protein sequence ID" value="BAS05003.1"/>
    <property type="molecule type" value="Genomic_DNA"/>
</dbReference>
<name>A0A0K2QR22_9CAUD</name>
<evidence type="ECO:0000313" key="2">
    <source>
        <dbReference type="Proteomes" id="UP000202583"/>
    </source>
</evidence>
<dbReference type="RefSeq" id="YP_009208015.1">
    <property type="nucleotide sequence ID" value="NC_028899.1"/>
</dbReference>
<dbReference type="GeneID" id="26634672"/>